<proteinExistence type="predicted"/>
<dbReference type="AlphaFoldDB" id="A0A7X6BD41"/>
<gene>
    <name evidence="1" type="ORF">GGR89_001604</name>
</gene>
<sequence length="77" mass="8242">MTVRVDADAIYLVGRCPAEDADTLLVALQEAPDRTVDLGAAQRLHLAVAQVLLAARPPVCGVPSSDFLARYLLNLLQ</sequence>
<keyword evidence="2" id="KW-1185">Reference proteome</keyword>
<organism evidence="1 2">
    <name type="scientific">Sphingomonas trueperi</name>
    <dbReference type="NCBI Taxonomy" id="53317"/>
    <lineage>
        <taxon>Bacteria</taxon>
        <taxon>Pseudomonadati</taxon>
        <taxon>Pseudomonadota</taxon>
        <taxon>Alphaproteobacteria</taxon>
        <taxon>Sphingomonadales</taxon>
        <taxon>Sphingomonadaceae</taxon>
        <taxon>Sphingomonas</taxon>
    </lineage>
</organism>
<evidence type="ECO:0000313" key="1">
    <source>
        <dbReference type="EMBL" id="NJB97292.1"/>
    </source>
</evidence>
<dbReference type="RefSeq" id="WP_125973661.1">
    <property type="nucleotide sequence ID" value="NZ_BAAADY010000013.1"/>
</dbReference>
<protein>
    <submittedName>
        <fullName evidence="1">Uncharacterized protein</fullName>
    </submittedName>
</protein>
<accession>A0A7X6BD41</accession>
<dbReference type="Proteomes" id="UP000531251">
    <property type="component" value="Unassembled WGS sequence"/>
</dbReference>
<dbReference type="EMBL" id="JAATJB010000004">
    <property type="protein sequence ID" value="NJB97292.1"/>
    <property type="molecule type" value="Genomic_DNA"/>
</dbReference>
<reference evidence="1 2" key="1">
    <citation type="submission" date="2020-03" db="EMBL/GenBank/DDBJ databases">
        <title>Genomic Encyclopedia of Type Strains, Phase IV (KMG-IV): sequencing the most valuable type-strain genomes for metagenomic binning, comparative biology and taxonomic classification.</title>
        <authorList>
            <person name="Goeker M."/>
        </authorList>
    </citation>
    <scope>NUCLEOTIDE SEQUENCE [LARGE SCALE GENOMIC DNA]</scope>
    <source>
        <strain evidence="1 2">DSM 7225</strain>
    </source>
</reference>
<evidence type="ECO:0000313" key="2">
    <source>
        <dbReference type="Proteomes" id="UP000531251"/>
    </source>
</evidence>
<comment type="caution">
    <text evidence="1">The sequence shown here is derived from an EMBL/GenBank/DDBJ whole genome shotgun (WGS) entry which is preliminary data.</text>
</comment>
<name>A0A7X6BD41_9SPHN</name>